<evidence type="ECO:0000259" key="8">
    <source>
        <dbReference type="Pfam" id="PF07687"/>
    </source>
</evidence>
<proteinExistence type="inferred from homology"/>
<dbReference type="PIRSF" id="PIRSF001123">
    <property type="entry name" value="PepA_GA"/>
    <property type="match status" value="1"/>
</dbReference>
<comment type="cofactor">
    <cofactor evidence="7">
        <name>a divalent metal cation</name>
        <dbReference type="ChEBI" id="CHEBI:60240"/>
    </cofactor>
    <text evidence="7">Binds 2 divalent metal cations per subunit.</text>
</comment>
<feature type="binding site" evidence="7">
    <location>
        <position position="109"/>
    </location>
    <ligand>
        <name>Zn(2+)</name>
        <dbReference type="ChEBI" id="CHEBI:29105"/>
        <label>1</label>
    </ligand>
</feature>
<dbReference type="InterPro" id="IPR002933">
    <property type="entry name" value="Peptidase_M20"/>
</dbReference>
<evidence type="ECO:0000313" key="9">
    <source>
        <dbReference type="EMBL" id="OUO56532.1"/>
    </source>
</evidence>
<evidence type="ECO:0000256" key="6">
    <source>
        <dbReference type="PIRSR" id="PIRSR001123-1"/>
    </source>
</evidence>
<dbReference type="Pfam" id="PF07687">
    <property type="entry name" value="M20_dimer"/>
    <property type="match status" value="1"/>
</dbReference>
<dbReference type="AlphaFoldDB" id="A0A1Y4DD33"/>
<reference evidence="10" key="1">
    <citation type="submission" date="2017-04" db="EMBL/GenBank/DDBJ databases">
        <title>Function of individual gut microbiota members based on whole genome sequencing of pure cultures obtained from chicken caecum.</title>
        <authorList>
            <person name="Medvecky M."/>
            <person name="Cejkova D."/>
            <person name="Polansky O."/>
            <person name="Karasova D."/>
            <person name="Kubasova T."/>
            <person name="Cizek A."/>
            <person name="Rychlik I."/>
        </authorList>
    </citation>
    <scope>NUCLEOTIDE SEQUENCE [LARGE SCALE GENOMIC DNA]</scope>
    <source>
        <strain evidence="10">An273</strain>
    </source>
</reference>
<dbReference type="Gene3D" id="3.30.70.360">
    <property type="match status" value="1"/>
</dbReference>
<dbReference type="InterPro" id="IPR011650">
    <property type="entry name" value="Peptidase_M20_dimer"/>
</dbReference>
<name>A0A1Y4DD33_9BACT</name>
<keyword evidence="2 7" id="KW-0479">Metal-binding</keyword>
<accession>A0A1Y4DD33</accession>
<dbReference type="Proteomes" id="UP000196368">
    <property type="component" value="Unassembled WGS sequence"/>
</dbReference>
<dbReference type="OrthoDB" id="9776600at2"/>
<keyword evidence="10" id="KW-1185">Reference proteome</keyword>
<dbReference type="Gene3D" id="3.40.630.10">
    <property type="entry name" value="Zn peptidases"/>
    <property type="match status" value="1"/>
</dbReference>
<dbReference type="SUPFAM" id="SSF53187">
    <property type="entry name" value="Zn-dependent exopeptidases"/>
    <property type="match status" value="1"/>
</dbReference>
<dbReference type="RefSeq" id="WP_087288547.1">
    <property type="nucleotide sequence ID" value="NZ_NFJD01000003.1"/>
</dbReference>
<dbReference type="InterPro" id="IPR008007">
    <property type="entry name" value="Peptidase_M42"/>
</dbReference>
<feature type="binding site" evidence="7">
    <location>
        <position position="109"/>
    </location>
    <ligand>
        <name>Zn(2+)</name>
        <dbReference type="ChEBI" id="CHEBI:29105"/>
        <label>2</label>
    </ligand>
</feature>
<evidence type="ECO:0000256" key="4">
    <source>
        <dbReference type="ARBA" id="ARBA00022833"/>
    </source>
</evidence>
<evidence type="ECO:0000256" key="5">
    <source>
        <dbReference type="PIRNR" id="PIRNR001123"/>
    </source>
</evidence>
<comment type="cofactor">
    <cofactor evidence="1">
        <name>Zn(2+)</name>
        <dbReference type="ChEBI" id="CHEBI:29105"/>
    </cofactor>
</comment>
<comment type="similarity">
    <text evidence="5">Belongs to the peptidase M42 family.</text>
</comment>
<dbReference type="InterPro" id="IPR010162">
    <property type="entry name" value="PepT-like"/>
</dbReference>
<keyword evidence="3" id="KW-0378">Hydrolase</keyword>
<gene>
    <name evidence="9" type="ORF">B5F75_04890</name>
</gene>
<evidence type="ECO:0000313" key="10">
    <source>
        <dbReference type="Proteomes" id="UP000196368"/>
    </source>
</evidence>
<evidence type="ECO:0000256" key="2">
    <source>
        <dbReference type="ARBA" id="ARBA00022723"/>
    </source>
</evidence>
<comment type="caution">
    <text evidence="9">The sequence shown here is derived from an EMBL/GenBank/DDBJ whole genome shotgun (WGS) entry which is preliminary data.</text>
</comment>
<feature type="domain" description="Peptidase M20 dimerisation" evidence="8">
    <location>
        <begin position="185"/>
        <end position="275"/>
    </location>
</feature>
<dbReference type="PANTHER" id="PTHR42994">
    <property type="entry name" value="PEPTIDASE T"/>
    <property type="match status" value="1"/>
</dbReference>
<dbReference type="SUPFAM" id="SSF55031">
    <property type="entry name" value="Bacterial exopeptidase dimerisation domain"/>
    <property type="match status" value="1"/>
</dbReference>
<organism evidence="9 10">
    <name type="scientific">Candidatus Avelusimicrobium gallicola</name>
    <dbReference type="NCBI Taxonomy" id="2562704"/>
    <lineage>
        <taxon>Bacteria</taxon>
        <taxon>Pseudomonadati</taxon>
        <taxon>Elusimicrobiota</taxon>
        <taxon>Elusimicrobia</taxon>
        <taxon>Elusimicrobiales</taxon>
        <taxon>Elusimicrobiaceae</taxon>
        <taxon>Candidatus Avelusimicrobium</taxon>
    </lineage>
</organism>
<feature type="active site" description="Proton acceptor" evidence="6">
    <location>
        <position position="143"/>
    </location>
</feature>
<dbReference type="PANTHER" id="PTHR42994:SF2">
    <property type="entry name" value="PEPTIDASE"/>
    <property type="match status" value="1"/>
</dbReference>
<dbReference type="InterPro" id="IPR036264">
    <property type="entry name" value="Bact_exopeptidase_dim_dom"/>
</dbReference>
<dbReference type="NCBIfam" id="TIGR01883">
    <property type="entry name" value="PepT-like"/>
    <property type="match status" value="1"/>
</dbReference>
<keyword evidence="4" id="KW-0862">Zinc</keyword>
<feature type="binding site" evidence="7">
    <location>
        <position position="144"/>
    </location>
    <ligand>
        <name>Zn(2+)</name>
        <dbReference type="ChEBI" id="CHEBI:29105"/>
        <label>2</label>
    </ligand>
</feature>
<dbReference type="GO" id="GO:0046872">
    <property type="term" value="F:metal ion binding"/>
    <property type="evidence" value="ECO:0007669"/>
    <property type="project" value="UniProtKB-UniRule"/>
</dbReference>
<sequence length="383" mass="41653">MMKLNQQRLIDTFLELVQIDSESFHEKKIHGFLVSRLKELGCRVYVDKAGSAYNTDAPGNIIAFLPGTAKSKPVVLCSHMDTVVPGKGVKPVVKKDCITSDGTTILGADDKAGLAIILEVLRTLKEQTQVPYPPVEAVFTLTEETGMQGAKNLDYKKIKGREGLILDNEEVTELLVQGPAVNTIEVWIKGLASHAGVCPEKGISALEVAAYALSQMKLGRVDKETVANFGVVQGGKVTNVVMDEVYLKGEARSLSDAKLAKQTAHMKACFEKAVKHFTKKIDGKVHKPQVKFVPFKRYPAVNVPRNNEMVKDILSAAKKLGVRVRAAASGGGCDANVLSGFGFTLPNLGVGCRNCHTLKEKLILKEFFQAFEITLAAVLAYRK</sequence>
<dbReference type="GO" id="GO:0004177">
    <property type="term" value="F:aminopeptidase activity"/>
    <property type="evidence" value="ECO:0007669"/>
    <property type="project" value="UniProtKB-UniRule"/>
</dbReference>
<dbReference type="EMBL" id="NFJD01000003">
    <property type="protein sequence ID" value="OUO56532.1"/>
    <property type="molecule type" value="Genomic_DNA"/>
</dbReference>
<evidence type="ECO:0000256" key="1">
    <source>
        <dbReference type="ARBA" id="ARBA00001947"/>
    </source>
</evidence>
<protein>
    <recommendedName>
        <fullName evidence="8">Peptidase M20 dimerisation domain-containing protein</fullName>
    </recommendedName>
</protein>
<evidence type="ECO:0000256" key="3">
    <source>
        <dbReference type="ARBA" id="ARBA00022801"/>
    </source>
</evidence>
<dbReference type="Pfam" id="PF01546">
    <property type="entry name" value="Peptidase_M20"/>
    <property type="match status" value="1"/>
</dbReference>
<evidence type="ECO:0000256" key="7">
    <source>
        <dbReference type="PIRSR" id="PIRSR001123-2"/>
    </source>
</evidence>